<dbReference type="EMBL" id="CP079216">
    <property type="protein sequence ID" value="QXT62959.1"/>
    <property type="molecule type" value="Genomic_DNA"/>
</dbReference>
<reference evidence="1 2" key="1">
    <citation type="submission" date="2021-07" db="EMBL/GenBank/DDBJ databases">
        <title>complete genome sequencing of Tessaracoccus sp.J1M15.</title>
        <authorList>
            <person name="Bae J.-W."/>
            <person name="Kim D.-y."/>
        </authorList>
    </citation>
    <scope>NUCLEOTIDE SEQUENCE [LARGE SCALE GENOMIC DNA]</scope>
    <source>
        <strain evidence="1 2">J1M15</strain>
    </source>
</reference>
<accession>A0ABX8SJ96</accession>
<evidence type="ECO:0008006" key="3">
    <source>
        <dbReference type="Google" id="ProtNLM"/>
    </source>
</evidence>
<proteinExistence type="predicted"/>
<name>A0ABX8SJ96_9ACTN</name>
<evidence type="ECO:0000313" key="2">
    <source>
        <dbReference type="Proteomes" id="UP000824504"/>
    </source>
</evidence>
<sequence>MALDVIQFTQHGFGWGPVTGLSALAARLGGGQHLPIPLASVPPRGRVLAGLAASLLPRTGPRRERSLLVVCPVPGALSSLLAEPRLWRGYNRVVAWIIDSFWLERIPSALRLPVPLNQLYITGADDLSHWRARCSTPVAVLPWGADVLDATSRMVNKGVDLARIGRQPTAWDDDARTTAAAREAGLSFSPRPPFGDSEAAALNNAHRAYSSARAVLAFGNLASPSSYTHPTREYLTGRWTDALANGCLVAGIPPQCVEAKTLLPEQALIRVPSDNLALGLEIIRTRLRAPGEQDTNAIRRFAAAKLDWRLRLRAVFADAGIEAGALESELNSLAISMAALPEADHEWS</sequence>
<evidence type="ECO:0000313" key="1">
    <source>
        <dbReference type="EMBL" id="QXT62959.1"/>
    </source>
</evidence>
<dbReference type="Proteomes" id="UP000824504">
    <property type="component" value="Chromosome"/>
</dbReference>
<gene>
    <name evidence="1" type="ORF">KDB89_00235</name>
</gene>
<keyword evidence="2" id="KW-1185">Reference proteome</keyword>
<organism evidence="1 2">
    <name type="scientific">Tessaracoccus palaemonis</name>
    <dbReference type="NCBI Taxonomy" id="2829499"/>
    <lineage>
        <taxon>Bacteria</taxon>
        <taxon>Bacillati</taxon>
        <taxon>Actinomycetota</taxon>
        <taxon>Actinomycetes</taxon>
        <taxon>Propionibacteriales</taxon>
        <taxon>Propionibacteriaceae</taxon>
        <taxon>Tessaracoccus</taxon>
    </lineage>
</organism>
<protein>
    <recommendedName>
        <fullName evidence="3">Glycosyltransferase family 1 protein</fullName>
    </recommendedName>
</protein>
<dbReference type="RefSeq" id="WP_219082323.1">
    <property type="nucleotide sequence ID" value="NZ_CP079216.1"/>
</dbReference>